<dbReference type="InterPro" id="IPR013106">
    <property type="entry name" value="Ig_V-set"/>
</dbReference>
<dbReference type="AlphaFoldDB" id="A0A2U3Z8I2"/>
<dbReference type="KEGG" id="lww:102741066"/>
<evidence type="ECO:0000313" key="8">
    <source>
        <dbReference type="RefSeq" id="XP_006752322.1"/>
    </source>
</evidence>
<dbReference type="InterPro" id="IPR007110">
    <property type="entry name" value="Ig-like_dom"/>
</dbReference>
<dbReference type="RefSeq" id="XP_006752322.1">
    <property type="nucleotide sequence ID" value="XM_006752259.1"/>
</dbReference>
<keyword evidence="1" id="KW-0732">Signal</keyword>
<dbReference type="GeneID" id="102741066"/>
<feature type="transmembrane region" description="Helical" evidence="5">
    <location>
        <begin position="137"/>
        <end position="164"/>
    </location>
</feature>
<dbReference type="Pfam" id="PF07686">
    <property type="entry name" value="V-set"/>
    <property type="match status" value="1"/>
</dbReference>
<dbReference type="InterPro" id="IPR013783">
    <property type="entry name" value="Ig-like_fold"/>
</dbReference>
<dbReference type="CTD" id="284759"/>
<keyword evidence="5" id="KW-1133">Transmembrane helix</keyword>
<dbReference type="PROSITE" id="PS50835">
    <property type="entry name" value="IG_LIKE"/>
    <property type="match status" value="1"/>
</dbReference>
<evidence type="ECO:0000313" key="7">
    <source>
        <dbReference type="Proteomes" id="UP000245341"/>
    </source>
</evidence>
<keyword evidence="3" id="KW-0325">Glycoprotein</keyword>
<keyword evidence="4" id="KW-0393">Immunoglobulin domain</keyword>
<dbReference type="STRING" id="9713.A0A2U3Z8I2"/>
<accession>A0A2U3Z8I2</accession>
<dbReference type="SUPFAM" id="SSF48726">
    <property type="entry name" value="Immunoglobulin"/>
    <property type="match status" value="1"/>
</dbReference>
<evidence type="ECO:0000256" key="3">
    <source>
        <dbReference type="ARBA" id="ARBA00023180"/>
    </source>
</evidence>
<feature type="non-terminal residue" evidence="8">
    <location>
        <position position="1"/>
    </location>
</feature>
<dbReference type="OrthoDB" id="6370831at2759"/>
<evidence type="ECO:0000259" key="6">
    <source>
        <dbReference type="PROSITE" id="PS50835"/>
    </source>
</evidence>
<evidence type="ECO:0000256" key="5">
    <source>
        <dbReference type="SAM" id="Phobius"/>
    </source>
</evidence>
<evidence type="ECO:0000256" key="2">
    <source>
        <dbReference type="ARBA" id="ARBA00023157"/>
    </source>
</evidence>
<dbReference type="FunFam" id="2.60.40.10:FF:000295">
    <property type="entry name" value="Tyrosine-protein phosphatase non-receptor type substrate 1"/>
    <property type="match status" value="1"/>
</dbReference>
<reference evidence="8" key="1">
    <citation type="submission" date="2025-08" db="UniProtKB">
        <authorList>
            <consortium name="RefSeq"/>
        </authorList>
    </citation>
    <scope>IDENTIFICATION</scope>
    <source>
        <tissue evidence="8">Liver</tissue>
    </source>
</reference>
<dbReference type="PANTHER" id="PTHR19971">
    <property type="entry name" value="SIGNAL-REGULATORY PROTEIN BETA"/>
    <property type="match status" value="1"/>
</dbReference>
<evidence type="ECO:0000256" key="1">
    <source>
        <dbReference type="ARBA" id="ARBA00022729"/>
    </source>
</evidence>
<gene>
    <name evidence="8" type="primary">SIRPB2</name>
</gene>
<dbReference type="Gene3D" id="2.60.40.10">
    <property type="entry name" value="Immunoglobulins"/>
    <property type="match status" value="1"/>
</dbReference>
<protein>
    <submittedName>
        <fullName evidence="8">Signal-regulatory protein beta-2</fullName>
    </submittedName>
</protein>
<proteinExistence type="predicted"/>
<feature type="domain" description="Ig-like" evidence="6">
    <location>
        <begin position="6"/>
        <end position="91"/>
    </location>
</feature>
<dbReference type="InterPro" id="IPR051755">
    <property type="entry name" value="Ig-like_CS_Receptor"/>
</dbReference>
<keyword evidence="5" id="KW-0472">Membrane</keyword>
<organism evidence="7 8">
    <name type="scientific">Leptonychotes weddellii</name>
    <name type="common">Weddell seal</name>
    <name type="synonym">Otaria weddellii</name>
    <dbReference type="NCBI Taxonomy" id="9713"/>
    <lineage>
        <taxon>Eukaryota</taxon>
        <taxon>Metazoa</taxon>
        <taxon>Chordata</taxon>
        <taxon>Craniata</taxon>
        <taxon>Vertebrata</taxon>
        <taxon>Euteleostomi</taxon>
        <taxon>Mammalia</taxon>
        <taxon>Eutheria</taxon>
        <taxon>Laurasiatheria</taxon>
        <taxon>Carnivora</taxon>
        <taxon>Caniformia</taxon>
        <taxon>Pinnipedia</taxon>
        <taxon>Phocidae</taxon>
        <taxon>Monachinae</taxon>
        <taxon>Lobodontini</taxon>
        <taxon>Leptonychotes</taxon>
    </lineage>
</organism>
<sequence length="183" mass="20091">AGNPEPDLWIIQPQELVLATTGDTVSLNCTVLGDGPSGPKRWFRGAGLSWEAIYNFEGISHPNMTAARASSRDFSILLQGASAERAGTYYCVKFQRKLNRQHLSGPGTRLRVKANRTSPQETEFTNEHVDRLFPSDLLSVFTLVVLGLKTMTLAALLLALAAYWRRRQQEDIKTPGPAGLGPP</sequence>
<dbReference type="Proteomes" id="UP000245341">
    <property type="component" value="Unplaced"/>
</dbReference>
<evidence type="ECO:0000256" key="4">
    <source>
        <dbReference type="ARBA" id="ARBA00023319"/>
    </source>
</evidence>
<keyword evidence="7" id="KW-1185">Reference proteome</keyword>
<dbReference type="SMART" id="SM00409">
    <property type="entry name" value="IG"/>
    <property type="match status" value="1"/>
</dbReference>
<dbReference type="InterPro" id="IPR003599">
    <property type="entry name" value="Ig_sub"/>
</dbReference>
<dbReference type="InterPro" id="IPR036179">
    <property type="entry name" value="Ig-like_dom_sf"/>
</dbReference>
<keyword evidence="2" id="KW-1015">Disulfide bond</keyword>
<name>A0A2U3Z8I2_LEPWE</name>
<keyword evidence="5" id="KW-0812">Transmembrane</keyword>